<proteinExistence type="predicted"/>
<evidence type="ECO:0000313" key="3">
    <source>
        <dbReference type="EMBL" id="SHN42604.1"/>
    </source>
</evidence>
<feature type="domain" description="Methyltransferase FkbM" evidence="2">
    <location>
        <begin position="29"/>
        <end position="130"/>
    </location>
</feature>
<keyword evidence="1" id="KW-0175">Coiled coil</keyword>
<feature type="coiled-coil region" evidence="1">
    <location>
        <begin position="251"/>
        <end position="281"/>
    </location>
</feature>
<dbReference type="STRING" id="551987.SAMN05192549_114121"/>
<dbReference type="EMBL" id="FRCX01000014">
    <property type="protein sequence ID" value="SHN42604.1"/>
    <property type="molecule type" value="Genomic_DNA"/>
</dbReference>
<name>A0A1M7R8F1_9BURK</name>
<accession>A0A1M7R8F1</accession>
<keyword evidence="4" id="KW-1185">Reference proteome</keyword>
<evidence type="ECO:0000256" key="1">
    <source>
        <dbReference type="SAM" id="Coils"/>
    </source>
</evidence>
<gene>
    <name evidence="3" type="ORF">SAMN05192549_114121</name>
</gene>
<dbReference type="OrthoDB" id="9810122at2"/>
<dbReference type="InterPro" id="IPR006342">
    <property type="entry name" value="FkbM_mtfrase"/>
</dbReference>
<sequence>MRLISYAAHFEDLMLWRALRQIAHGQYLDVGAGDPLAGSATQLFYERGWHGINLEPAYTPLRQLRIARPADINLQLAAAAAEGTADFYEVPNTPLSTLDAVQAEAYRAQGQDVVLRQAALRTLDQVCAEHLQGPLHFVHLGMADPAAALAGFDLQRWQPWLVVLRARAGATQPALQAAGYTLAYQDGWKQYYVAPQQAALAAALQLPPNPDDGYILAEGHPHSFPLTVWQQRTAAAEAEAATSRTWAQAHVAEWKHKYGQLEQQRARADELSRELNQVRGMVEEQAGRLEHDRQHYLEQRAIMDQRLVNEQALVQAVEAREAALLASLSWRITRPLRQGSMMLSSAPGWLRRLPRRLVNGVLRRIKRLLGAMVRYVLARPRLSFFLRRALMRVPFLRALAIKLYLRAKTAPAEDVALPPDLNQLPDAARRMFADLRRAAPHS</sequence>
<protein>
    <recommendedName>
        <fullName evidence="2">Methyltransferase FkbM domain-containing protein</fullName>
    </recommendedName>
</protein>
<evidence type="ECO:0000313" key="4">
    <source>
        <dbReference type="Proteomes" id="UP000184339"/>
    </source>
</evidence>
<evidence type="ECO:0000259" key="2">
    <source>
        <dbReference type="Pfam" id="PF05050"/>
    </source>
</evidence>
<dbReference type="Proteomes" id="UP000184339">
    <property type="component" value="Unassembled WGS sequence"/>
</dbReference>
<reference evidence="4" key="1">
    <citation type="submission" date="2016-11" db="EMBL/GenBank/DDBJ databases">
        <authorList>
            <person name="Varghese N."/>
            <person name="Submissions S."/>
        </authorList>
    </citation>
    <scope>NUCLEOTIDE SEQUENCE [LARGE SCALE GENOMIC DNA]</scope>
    <source>
        <strain evidence="4">Sac-22</strain>
    </source>
</reference>
<organism evidence="3 4">
    <name type="scientific">Duganella sacchari</name>
    <dbReference type="NCBI Taxonomy" id="551987"/>
    <lineage>
        <taxon>Bacteria</taxon>
        <taxon>Pseudomonadati</taxon>
        <taxon>Pseudomonadota</taxon>
        <taxon>Betaproteobacteria</taxon>
        <taxon>Burkholderiales</taxon>
        <taxon>Oxalobacteraceae</taxon>
        <taxon>Telluria group</taxon>
        <taxon>Duganella</taxon>
    </lineage>
</organism>
<dbReference type="AlphaFoldDB" id="A0A1M7R8F1"/>
<dbReference type="RefSeq" id="WP_072788808.1">
    <property type="nucleotide sequence ID" value="NZ_FRCX01000014.1"/>
</dbReference>
<dbReference type="Pfam" id="PF05050">
    <property type="entry name" value="Methyltransf_21"/>
    <property type="match status" value="1"/>
</dbReference>